<gene>
    <name evidence="1" type="ORF">UFOVP1382_171</name>
</gene>
<dbReference type="EMBL" id="LR797331">
    <property type="protein sequence ID" value="CAB4203559.1"/>
    <property type="molecule type" value="Genomic_DNA"/>
</dbReference>
<sequence>MDRIAIARMKGFTLVCATCKRLREGEDRRLDGCTAVVEKLDCRGPFGLGVYAHYDGPLRDPTGQFISCCFVCGEPPVGAVRPARVEGSPLFGVCQKHLDEMGWVTKPGERPHALDHIDAPTIK</sequence>
<reference evidence="1" key="1">
    <citation type="submission" date="2020-05" db="EMBL/GenBank/DDBJ databases">
        <authorList>
            <person name="Chiriac C."/>
            <person name="Salcher M."/>
            <person name="Ghai R."/>
            <person name="Kavagutti S V."/>
        </authorList>
    </citation>
    <scope>NUCLEOTIDE SEQUENCE</scope>
</reference>
<proteinExistence type="predicted"/>
<name>A0A6J5S5B9_9CAUD</name>
<organism evidence="1">
    <name type="scientific">uncultured Caudovirales phage</name>
    <dbReference type="NCBI Taxonomy" id="2100421"/>
    <lineage>
        <taxon>Viruses</taxon>
        <taxon>Duplodnaviria</taxon>
        <taxon>Heunggongvirae</taxon>
        <taxon>Uroviricota</taxon>
        <taxon>Caudoviricetes</taxon>
        <taxon>Peduoviridae</taxon>
        <taxon>Maltschvirus</taxon>
        <taxon>Maltschvirus maltsch</taxon>
    </lineage>
</organism>
<accession>A0A6J5S5B9</accession>
<evidence type="ECO:0000313" key="1">
    <source>
        <dbReference type="EMBL" id="CAB4203559.1"/>
    </source>
</evidence>
<protein>
    <submittedName>
        <fullName evidence="1">Uncharacterized protein</fullName>
    </submittedName>
</protein>